<reference evidence="3" key="1">
    <citation type="journal article" date="2011" name="Nat. Genet.">
        <title>The Arabidopsis lyrata genome sequence and the basis of rapid genome size change.</title>
        <authorList>
            <person name="Hu T.T."/>
            <person name="Pattyn P."/>
            <person name="Bakker E.G."/>
            <person name="Cao J."/>
            <person name="Cheng J.-F."/>
            <person name="Clark R.M."/>
            <person name="Fahlgren N."/>
            <person name="Fawcett J.A."/>
            <person name="Grimwood J."/>
            <person name="Gundlach H."/>
            <person name="Haberer G."/>
            <person name="Hollister J.D."/>
            <person name="Ossowski S."/>
            <person name="Ottilar R.P."/>
            <person name="Salamov A.A."/>
            <person name="Schneeberger K."/>
            <person name="Spannagl M."/>
            <person name="Wang X."/>
            <person name="Yang L."/>
            <person name="Nasrallah M.E."/>
            <person name="Bergelson J."/>
            <person name="Carrington J.C."/>
            <person name="Gaut B.S."/>
            <person name="Schmutz J."/>
            <person name="Mayer K.F.X."/>
            <person name="Van de Peer Y."/>
            <person name="Grigoriev I.V."/>
            <person name="Nordborg M."/>
            <person name="Weigel D."/>
            <person name="Guo Y.-L."/>
        </authorList>
    </citation>
    <scope>NUCLEOTIDE SEQUENCE [LARGE SCALE GENOMIC DNA]</scope>
    <source>
        <strain evidence="3">cv. MN47</strain>
    </source>
</reference>
<dbReference type="PANTHER" id="PTHR31861">
    <property type="entry name" value="OS10G0507500 PROTEIN"/>
    <property type="match status" value="1"/>
</dbReference>
<accession>D7KT50</accession>
<dbReference type="EMBL" id="GL348714">
    <property type="protein sequence ID" value="EFH64740.1"/>
    <property type="molecule type" value="Genomic_DNA"/>
</dbReference>
<dbReference type="Pfam" id="PF04510">
    <property type="entry name" value="DUF577"/>
    <property type="match status" value="1"/>
</dbReference>
<sequence>MTSPHDDEASSSNPPPPLTASRIYIGNKAKEILATRDITGITKLVTNLCYGKETDQSSKLLYETFSKHFPNILVSKLLQIYSFGTDITPKIRSFSVYLLDSLLMDIDDLRGGLKKESLNDIKNHVSSCLLTQETSDEDFKLLSRIVSRVSVDVFIASKPWYELCSYILSLDGNKKALLLFSELPTLLDEEFLMPLLENGFGLKIVNVLLMNQDYDEEEWCLGLEAGFSLILQLVNLKNKSLVWDLVYVIVKSVWEMVNVKRREVVVRKGFVRVAKKVRREALRFREHEYEVVSRLGLMIQRINGLGEVTMMMVTMIHEVLERYYMGGSFLVSIHVGMDSFCDHAYVSSP</sequence>
<dbReference type="HOGENOM" id="CLU_795346_0_0_1"/>
<gene>
    <name evidence="2" type="ORF">ARALYDRAFT_676020</name>
</gene>
<protein>
    <submittedName>
        <fullName evidence="2">Predicted protein</fullName>
    </submittedName>
</protein>
<dbReference type="InterPro" id="IPR007598">
    <property type="entry name" value="DUF577"/>
</dbReference>
<name>D7KT50_ARALL</name>
<feature type="domain" description="DUF577" evidence="1">
    <location>
        <begin position="118"/>
        <end position="285"/>
    </location>
</feature>
<dbReference type="eggNOG" id="ENOG502R1KB">
    <property type="taxonomic scope" value="Eukaryota"/>
</dbReference>
<evidence type="ECO:0000313" key="2">
    <source>
        <dbReference type="EMBL" id="EFH64740.1"/>
    </source>
</evidence>
<evidence type="ECO:0000259" key="1">
    <source>
        <dbReference type="Pfam" id="PF04510"/>
    </source>
</evidence>
<organism evidence="3">
    <name type="scientific">Arabidopsis lyrata subsp. lyrata</name>
    <name type="common">Lyre-leaved rock-cress</name>
    <dbReference type="NCBI Taxonomy" id="81972"/>
    <lineage>
        <taxon>Eukaryota</taxon>
        <taxon>Viridiplantae</taxon>
        <taxon>Streptophyta</taxon>
        <taxon>Embryophyta</taxon>
        <taxon>Tracheophyta</taxon>
        <taxon>Spermatophyta</taxon>
        <taxon>Magnoliopsida</taxon>
        <taxon>eudicotyledons</taxon>
        <taxon>Gunneridae</taxon>
        <taxon>Pentapetalae</taxon>
        <taxon>rosids</taxon>
        <taxon>malvids</taxon>
        <taxon>Brassicales</taxon>
        <taxon>Brassicaceae</taxon>
        <taxon>Camelineae</taxon>
        <taxon>Arabidopsis</taxon>
    </lineage>
</organism>
<evidence type="ECO:0000313" key="3">
    <source>
        <dbReference type="Proteomes" id="UP000008694"/>
    </source>
</evidence>
<dbReference type="STRING" id="81972.D7KT50"/>
<dbReference type="PANTHER" id="PTHR31861:SF17">
    <property type="entry name" value="DUF577 DOMAIN-CONTAINING PROTEIN"/>
    <property type="match status" value="1"/>
</dbReference>
<dbReference type="AlphaFoldDB" id="D7KT50"/>
<keyword evidence="3" id="KW-1185">Reference proteome</keyword>
<dbReference type="Gramene" id="Al_scaffold_0002_1170">
    <property type="protein sequence ID" value="Al_scaffold_0002_1170"/>
    <property type="gene ID" value="Al_scaffold_0002_1170"/>
</dbReference>
<dbReference type="Proteomes" id="UP000008694">
    <property type="component" value="Unassembled WGS sequence"/>
</dbReference>
<proteinExistence type="predicted"/>